<dbReference type="Pfam" id="PF13487">
    <property type="entry name" value="HD_5"/>
    <property type="match status" value="1"/>
</dbReference>
<keyword evidence="4" id="KW-1185">Reference proteome</keyword>
<name>A0ABP8Y3W8_9MICO</name>
<evidence type="ECO:0000256" key="1">
    <source>
        <dbReference type="SAM" id="Phobius"/>
    </source>
</evidence>
<dbReference type="SUPFAM" id="SSF109604">
    <property type="entry name" value="HD-domain/PDEase-like"/>
    <property type="match status" value="1"/>
</dbReference>
<keyword evidence="1" id="KW-1133">Transmembrane helix</keyword>
<reference evidence="4" key="1">
    <citation type="journal article" date="2019" name="Int. J. Syst. Evol. Microbiol.">
        <title>The Global Catalogue of Microorganisms (GCM) 10K type strain sequencing project: providing services to taxonomists for standard genome sequencing and annotation.</title>
        <authorList>
            <consortium name="The Broad Institute Genomics Platform"/>
            <consortium name="The Broad Institute Genome Sequencing Center for Infectious Disease"/>
            <person name="Wu L."/>
            <person name="Ma J."/>
        </authorList>
    </citation>
    <scope>NUCLEOTIDE SEQUENCE [LARGE SCALE GENOMIC DNA]</scope>
    <source>
        <strain evidence="4">JCM 18961</strain>
    </source>
</reference>
<dbReference type="PROSITE" id="PS51832">
    <property type="entry name" value="HD_GYP"/>
    <property type="match status" value="1"/>
</dbReference>
<keyword evidence="1" id="KW-0472">Membrane</keyword>
<dbReference type="InterPro" id="IPR003607">
    <property type="entry name" value="HD/PDEase_dom"/>
</dbReference>
<dbReference type="SMART" id="SM00471">
    <property type="entry name" value="HDc"/>
    <property type="match status" value="1"/>
</dbReference>
<feature type="transmembrane region" description="Helical" evidence="1">
    <location>
        <begin position="75"/>
        <end position="103"/>
    </location>
</feature>
<feature type="transmembrane region" description="Helical" evidence="1">
    <location>
        <begin position="188"/>
        <end position="214"/>
    </location>
</feature>
<feature type="transmembrane region" description="Helical" evidence="1">
    <location>
        <begin position="220"/>
        <end position="237"/>
    </location>
</feature>
<protein>
    <submittedName>
        <fullName evidence="3">HD-GYP domain-containing protein</fullName>
    </submittedName>
</protein>
<evidence type="ECO:0000313" key="4">
    <source>
        <dbReference type="Proteomes" id="UP001500556"/>
    </source>
</evidence>
<dbReference type="Proteomes" id="UP001500556">
    <property type="component" value="Unassembled WGS sequence"/>
</dbReference>
<sequence>MSTESPGPPTRARRSDGATVLYVAFAVTVAVALVVAGVLTSGQPRSWLAVAVLSGLGIASWMLRGANVGERVTLSFLSIILLAAAVIGGPVGAAVVGGLATVIQVDPEKLIVRVFNIALFSSMGSLGGLVYRGVGGLDDASTMTSAGRILIGVGLPLIVTDIAQCMLNALLLAGVLRVATGSPIRTQVYKLLSTTGLAYIGYGVIGFLFVVLWIPARVGWFSAVLVLAPLFVARWAFVQYGDEFRAHESTLRALVTAVETKEPHNAGHSERVAQLSAWLVESLGLGHKEIQDVRTAGMLHDVGKLGVPTRLLRARRELTDDDLVTIADHALAGVRMVQDIDFLSGSVDGIAHHHERFDGLGYPAGLAGEQIPFSARVVAVADVFDGLTTSRAYRPALTVSEALDVMNQRAGTQFDPLVVDALGRALTRHEWTPTVRSDEELMAAGVAIDHDEPETSDLLASRPDLRRRIMGAPGRSLEAVPVVPVAEGLS</sequence>
<dbReference type="EMBL" id="BAABLO010000004">
    <property type="protein sequence ID" value="GAA4719682.1"/>
    <property type="molecule type" value="Genomic_DNA"/>
</dbReference>
<dbReference type="Gene3D" id="1.10.3210.10">
    <property type="entry name" value="Hypothetical protein af1432"/>
    <property type="match status" value="1"/>
</dbReference>
<dbReference type="RefSeq" id="WP_345502394.1">
    <property type="nucleotide sequence ID" value="NZ_BAABLO010000004.1"/>
</dbReference>
<organism evidence="3 4">
    <name type="scientific">Pedococcus ginsenosidimutans</name>
    <dbReference type="NCBI Taxonomy" id="490570"/>
    <lineage>
        <taxon>Bacteria</taxon>
        <taxon>Bacillati</taxon>
        <taxon>Actinomycetota</taxon>
        <taxon>Actinomycetes</taxon>
        <taxon>Micrococcales</taxon>
        <taxon>Intrasporangiaceae</taxon>
        <taxon>Pedococcus</taxon>
    </lineage>
</organism>
<dbReference type="InterPro" id="IPR052020">
    <property type="entry name" value="Cyclic_di-GMP/3'3'-cGAMP_PDE"/>
</dbReference>
<feature type="transmembrane region" description="Helical" evidence="1">
    <location>
        <begin position="110"/>
        <end position="131"/>
    </location>
</feature>
<feature type="domain" description="HD-GYP" evidence="2">
    <location>
        <begin position="243"/>
        <end position="438"/>
    </location>
</feature>
<feature type="transmembrane region" description="Helical" evidence="1">
    <location>
        <begin position="151"/>
        <end position="176"/>
    </location>
</feature>
<dbReference type="InterPro" id="IPR037522">
    <property type="entry name" value="HD_GYP_dom"/>
</dbReference>
<accession>A0ABP8Y3W8</accession>
<evidence type="ECO:0000259" key="2">
    <source>
        <dbReference type="PROSITE" id="PS51832"/>
    </source>
</evidence>
<feature type="transmembrane region" description="Helical" evidence="1">
    <location>
        <begin position="20"/>
        <end position="39"/>
    </location>
</feature>
<gene>
    <name evidence="3" type="ORF">GCM10025782_16310</name>
</gene>
<dbReference type="CDD" id="cd00077">
    <property type="entry name" value="HDc"/>
    <property type="match status" value="1"/>
</dbReference>
<proteinExistence type="predicted"/>
<dbReference type="PANTHER" id="PTHR45228:SF4">
    <property type="entry name" value="LIPOPROTEIN"/>
    <property type="match status" value="1"/>
</dbReference>
<dbReference type="PANTHER" id="PTHR45228">
    <property type="entry name" value="CYCLIC DI-GMP PHOSPHODIESTERASE TM_0186-RELATED"/>
    <property type="match status" value="1"/>
</dbReference>
<keyword evidence="1" id="KW-0812">Transmembrane</keyword>
<comment type="caution">
    <text evidence="3">The sequence shown here is derived from an EMBL/GenBank/DDBJ whole genome shotgun (WGS) entry which is preliminary data.</text>
</comment>
<evidence type="ECO:0000313" key="3">
    <source>
        <dbReference type="EMBL" id="GAA4719682.1"/>
    </source>
</evidence>
<feature type="transmembrane region" description="Helical" evidence="1">
    <location>
        <begin position="46"/>
        <end position="63"/>
    </location>
</feature>